<dbReference type="CDD" id="cd00190">
    <property type="entry name" value="Tryp_SPc"/>
    <property type="match status" value="1"/>
</dbReference>
<evidence type="ECO:0000313" key="14">
    <source>
        <dbReference type="RefSeq" id="XP_034285945.1"/>
    </source>
</evidence>
<accession>A0A6P9D2R4</accession>
<feature type="compositionally biased region" description="Low complexity" evidence="10">
    <location>
        <begin position="413"/>
        <end position="439"/>
    </location>
</feature>
<evidence type="ECO:0000259" key="12">
    <source>
        <dbReference type="PROSITE" id="PS50240"/>
    </source>
</evidence>
<dbReference type="KEGG" id="pgut:117672962"/>
<evidence type="ECO:0000256" key="2">
    <source>
        <dbReference type="ARBA" id="ARBA00009228"/>
    </source>
</evidence>
<protein>
    <recommendedName>
        <fullName evidence="4">Acrosin</fullName>
        <ecNumber evidence="3">3.4.21.10</ecNumber>
    </recommendedName>
</protein>
<dbReference type="InterPro" id="IPR001254">
    <property type="entry name" value="Trypsin_dom"/>
</dbReference>
<dbReference type="PANTHER" id="PTHR24252">
    <property type="entry name" value="ACROSIN-RELATED"/>
    <property type="match status" value="1"/>
</dbReference>
<dbReference type="PROSITE" id="PS50240">
    <property type="entry name" value="TRYPSIN_DOM"/>
    <property type="match status" value="1"/>
</dbReference>
<dbReference type="InParanoid" id="A0A6P9D2R4"/>
<evidence type="ECO:0000256" key="10">
    <source>
        <dbReference type="SAM" id="MobiDB-lite"/>
    </source>
</evidence>
<dbReference type="GO" id="GO:0005576">
    <property type="term" value="C:extracellular region"/>
    <property type="evidence" value="ECO:0007669"/>
    <property type="project" value="UniProtKB-ARBA"/>
</dbReference>
<evidence type="ECO:0000256" key="5">
    <source>
        <dbReference type="ARBA" id="ARBA00022670"/>
    </source>
</evidence>
<dbReference type="OMA" id="ERYWIVG"/>
<feature type="region of interest" description="Disordered" evidence="10">
    <location>
        <begin position="293"/>
        <end position="379"/>
    </location>
</feature>
<name>A0A6P9D2R4_PANGU</name>
<dbReference type="InterPro" id="IPR033116">
    <property type="entry name" value="TRYPSIN_SER"/>
</dbReference>
<dbReference type="SMART" id="SM00020">
    <property type="entry name" value="Tryp_SPc"/>
    <property type="match status" value="1"/>
</dbReference>
<reference evidence="14" key="1">
    <citation type="submission" date="2025-08" db="UniProtKB">
        <authorList>
            <consortium name="RefSeq"/>
        </authorList>
    </citation>
    <scope>IDENTIFICATION</scope>
    <source>
        <tissue evidence="14">Blood</tissue>
    </source>
</reference>
<feature type="region of interest" description="Disordered" evidence="10">
    <location>
        <begin position="413"/>
        <end position="478"/>
    </location>
</feature>
<sequence>MRRLLLCLLALITIRTMHAQEENCKGLCGRRPMAPSHSLPVVGGMDTMPGTWPWMVSIRTPFKSGYQHTCGGSLIGARWILTAAHCFRDIRHLTNWELVFGTNKLSHPGPDAEVRFPKRVVQHENYQPRQQINDIALVELDDPVKCTDYIQPACFPDSSVDVSSMVHCYIAGWGYTREKDKAPSDVLKEAKVDLISTEKCNSSNWYYGSISASNLCAGFEGGGIDTCQGDSGGPLMCRENRSERYWIVGVTAWGLGCARAQKPGVYTSTQNFYDWILGYTKEKTTHEKVVLQVLPETTTSTTSSPSTPELTTSTEETSPPPPEQTPRKQEISIQTQPTSETKTTSLLRNPWPYLQTENTTRSLMTTSTTTATTTETTTEATTEEIIEVTIETITESTTEATTEEIIEVTIETITESTTESTTESSTTSTTPTTTTKAPQPQVPPPKPERKTITVGSYYGYSGSSNWPKHWPFRRRPRS</sequence>
<dbReference type="Proteomes" id="UP001652622">
    <property type="component" value="Unplaced"/>
</dbReference>
<dbReference type="GeneID" id="117672962"/>
<dbReference type="Pfam" id="PF00089">
    <property type="entry name" value="Trypsin"/>
    <property type="match status" value="1"/>
</dbReference>
<dbReference type="PRINTS" id="PR00722">
    <property type="entry name" value="CHYMOTRYPSIN"/>
</dbReference>
<keyword evidence="11" id="KW-0732">Signal</keyword>
<proteinExistence type="inferred from homology"/>
<keyword evidence="6 9" id="KW-0378">Hydrolase</keyword>
<keyword evidence="8" id="KW-1015">Disulfide bond</keyword>
<dbReference type="RefSeq" id="XP_034285945.1">
    <property type="nucleotide sequence ID" value="XM_034430054.2"/>
</dbReference>
<feature type="compositionally biased region" description="Low complexity" evidence="10">
    <location>
        <begin position="295"/>
        <end position="317"/>
    </location>
</feature>
<dbReference type="Gene3D" id="2.40.10.10">
    <property type="entry name" value="Trypsin-like serine proteases"/>
    <property type="match status" value="2"/>
</dbReference>
<dbReference type="FunCoup" id="A0A6P9D2R4">
    <property type="interactions" value="7"/>
</dbReference>
<evidence type="ECO:0000256" key="4">
    <source>
        <dbReference type="ARBA" id="ARBA00017161"/>
    </source>
</evidence>
<dbReference type="EC" id="3.4.21.10" evidence="3"/>
<keyword evidence="13" id="KW-1185">Reference proteome</keyword>
<evidence type="ECO:0000256" key="11">
    <source>
        <dbReference type="SAM" id="SignalP"/>
    </source>
</evidence>
<evidence type="ECO:0000256" key="1">
    <source>
        <dbReference type="ARBA" id="ARBA00001656"/>
    </source>
</evidence>
<dbReference type="PROSITE" id="PS00135">
    <property type="entry name" value="TRYPSIN_SER"/>
    <property type="match status" value="1"/>
</dbReference>
<feature type="chain" id="PRO_5027710598" description="Acrosin" evidence="11">
    <location>
        <begin position="20"/>
        <end position="478"/>
    </location>
</feature>
<evidence type="ECO:0000313" key="13">
    <source>
        <dbReference type="Proteomes" id="UP001652622"/>
    </source>
</evidence>
<evidence type="ECO:0000256" key="8">
    <source>
        <dbReference type="ARBA" id="ARBA00023157"/>
    </source>
</evidence>
<feature type="compositionally biased region" description="Low complexity" evidence="10">
    <location>
        <begin position="365"/>
        <end position="379"/>
    </location>
</feature>
<gene>
    <name evidence="14" type="primary">LOC117672962</name>
</gene>
<organism evidence="13 14">
    <name type="scientific">Pantherophis guttatus</name>
    <name type="common">Corn snake</name>
    <name type="synonym">Elaphe guttata</name>
    <dbReference type="NCBI Taxonomy" id="94885"/>
    <lineage>
        <taxon>Eukaryota</taxon>
        <taxon>Metazoa</taxon>
        <taxon>Chordata</taxon>
        <taxon>Craniata</taxon>
        <taxon>Vertebrata</taxon>
        <taxon>Euteleostomi</taxon>
        <taxon>Lepidosauria</taxon>
        <taxon>Squamata</taxon>
        <taxon>Bifurcata</taxon>
        <taxon>Unidentata</taxon>
        <taxon>Episquamata</taxon>
        <taxon>Toxicofera</taxon>
        <taxon>Serpentes</taxon>
        <taxon>Colubroidea</taxon>
        <taxon>Colubridae</taxon>
        <taxon>Colubrinae</taxon>
        <taxon>Pantherophis</taxon>
    </lineage>
</organism>
<comment type="similarity">
    <text evidence="2">Belongs to the peptidase S1 family. Snake venom subfamily.</text>
</comment>
<dbReference type="InterPro" id="IPR018114">
    <property type="entry name" value="TRYPSIN_HIS"/>
</dbReference>
<feature type="compositionally biased region" description="Polar residues" evidence="10">
    <location>
        <begin position="331"/>
        <end position="347"/>
    </location>
</feature>
<dbReference type="GO" id="GO:0007340">
    <property type="term" value="P:acrosome reaction"/>
    <property type="evidence" value="ECO:0007669"/>
    <property type="project" value="TreeGrafter"/>
</dbReference>
<dbReference type="FunFam" id="2.40.10.10:FF:000003">
    <property type="entry name" value="Transmembrane serine protease 3"/>
    <property type="match status" value="1"/>
</dbReference>
<keyword evidence="7 9" id="KW-0720">Serine protease</keyword>
<keyword evidence="5 9" id="KW-0645">Protease</keyword>
<evidence type="ECO:0000256" key="3">
    <source>
        <dbReference type="ARBA" id="ARBA00012050"/>
    </source>
</evidence>
<evidence type="ECO:0000256" key="9">
    <source>
        <dbReference type="RuleBase" id="RU363034"/>
    </source>
</evidence>
<evidence type="ECO:0000256" key="6">
    <source>
        <dbReference type="ARBA" id="ARBA00022801"/>
    </source>
</evidence>
<feature type="signal peptide" evidence="11">
    <location>
        <begin position="1"/>
        <end position="19"/>
    </location>
</feature>
<dbReference type="PANTHER" id="PTHR24252:SF8">
    <property type="entry name" value="ACROSIN"/>
    <property type="match status" value="1"/>
</dbReference>
<dbReference type="AlphaFoldDB" id="A0A6P9D2R4"/>
<dbReference type="GO" id="GO:0035821">
    <property type="term" value="P:modulation of process of another organism"/>
    <property type="evidence" value="ECO:0007669"/>
    <property type="project" value="UniProtKB-ARBA"/>
</dbReference>
<dbReference type="InterPro" id="IPR009003">
    <property type="entry name" value="Peptidase_S1_PA"/>
</dbReference>
<dbReference type="InterPro" id="IPR001314">
    <property type="entry name" value="Peptidase_S1A"/>
</dbReference>
<feature type="compositionally biased region" description="Low complexity" evidence="10">
    <location>
        <begin position="455"/>
        <end position="464"/>
    </location>
</feature>
<dbReference type="SUPFAM" id="SSF50494">
    <property type="entry name" value="Trypsin-like serine proteases"/>
    <property type="match status" value="1"/>
</dbReference>
<dbReference type="GO" id="GO:0004252">
    <property type="term" value="F:serine-type endopeptidase activity"/>
    <property type="evidence" value="ECO:0007669"/>
    <property type="project" value="InterPro"/>
</dbReference>
<evidence type="ECO:0000256" key="7">
    <source>
        <dbReference type="ARBA" id="ARBA00022825"/>
    </source>
</evidence>
<comment type="catalytic activity">
    <reaction evidence="1">
        <text>Preferential cleavage: Arg-|-Xaa, Lys-|-Xaa.</text>
        <dbReference type="EC" id="3.4.21.10"/>
    </reaction>
</comment>
<dbReference type="PROSITE" id="PS00134">
    <property type="entry name" value="TRYPSIN_HIS"/>
    <property type="match status" value="1"/>
</dbReference>
<feature type="compositionally biased region" description="Polar residues" evidence="10">
    <location>
        <begin position="355"/>
        <end position="364"/>
    </location>
</feature>
<dbReference type="GO" id="GO:0006508">
    <property type="term" value="P:proteolysis"/>
    <property type="evidence" value="ECO:0007669"/>
    <property type="project" value="UniProtKB-KW"/>
</dbReference>
<dbReference type="InterPro" id="IPR043504">
    <property type="entry name" value="Peptidase_S1_PA_chymotrypsin"/>
</dbReference>
<feature type="domain" description="Peptidase S1" evidence="12">
    <location>
        <begin position="41"/>
        <end position="281"/>
    </location>
</feature>